<sequence length="196" mass="22371">MTSTCTDPARLYSTLNRRYARALDGRTIRYGSQHHVWLSYDSCSRKAAAHIRFLATRHLAYGLRNTKESMTFRLISYQLSEVLRLWRDIINRGSYFGVDRKVGGGGYLVHRLDVDMCEALDTVVSLEDSAQEMGIPGYTRVLVPTFTTEPCKCRCCMPDPTDLVWFWKCAQKYHSNLPSAVFERIFGAIRNEAAGL</sequence>
<dbReference type="Proteomes" id="UP000077266">
    <property type="component" value="Unassembled WGS sequence"/>
</dbReference>
<evidence type="ECO:0000313" key="1">
    <source>
        <dbReference type="EMBL" id="KZV91736.1"/>
    </source>
</evidence>
<accession>A0A165HBW8</accession>
<organism evidence="1 2">
    <name type="scientific">Exidia glandulosa HHB12029</name>
    <dbReference type="NCBI Taxonomy" id="1314781"/>
    <lineage>
        <taxon>Eukaryota</taxon>
        <taxon>Fungi</taxon>
        <taxon>Dikarya</taxon>
        <taxon>Basidiomycota</taxon>
        <taxon>Agaricomycotina</taxon>
        <taxon>Agaricomycetes</taxon>
        <taxon>Auriculariales</taxon>
        <taxon>Exidiaceae</taxon>
        <taxon>Exidia</taxon>
    </lineage>
</organism>
<gene>
    <name evidence="1" type="ORF">EXIGLDRAFT_769597</name>
</gene>
<keyword evidence="2" id="KW-1185">Reference proteome</keyword>
<dbReference type="EMBL" id="KV426021">
    <property type="protein sequence ID" value="KZV91736.1"/>
    <property type="molecule type" value="Genomic_DNA"/>
</dbReference>
<reference evidence="1 2" key="1">
    <citation type="journal article" date="2016" name="Mol. Biol. Evol.">
        <title>Comparative Genomics of Early-Diverging Mushroom-Forming Fungi Provides Insights into the Origins of Lignocellulose Decay Capabilities.</title>
        <authorList>
            <person name="Nagy L.G."/>
            <person name="Riley R."/>
            <person name="Tritt A."/>
            <person name="Adam C."/>
            <person name="Daum C."/>
            <person name="Floudas D."/>
            <person name="Sun H."/>
            <person name="Yadav J.S."/>
            <person name="Pangilinan J."/>
            <person name="Larsson K.H."/>
            <person name="Matsuura K."/>
            <person name="Barry K."/>
            <person name="Labutti K."/>
            <person name="Kuo R."/>
            <person name="Ohm R.A."/>
            <person name="Bhattacharya S.S."/>
            <person name="Shirouzu T."/>
            <person name="Yoshinaga Y."/>
            <person name="Martin F.M."/>
            <person name="Grigoriev I.V."/>
            <person name="Hibbett D.S."/>
        </authorList>
    </citation>
    <scope>NUCLEOTIDE SEQUENCE [LARGE SCALE GENOMIC DNA]</scope>
    <source>
        <strain evidence="1 2">HHB12029</strain>
    </source>
</reference>
<name>A0A165HBW8_EXIGL</name>
<dbReference type="AlphaFoldDB" id="A0A165HBW8"/>
<protein>
    <submittedName>
        <fullName evidence="1">Uncharacterized protein</fullName>
    </submittedName>
</protein>
<evidence type="ECO:0000313" key="2">
    <source>
        <dbReference type="Proteomes" id="UP000077266"/>
    </source>
</evidence>
<proteinExistence type="predicted"/>
<dbReference type="InParanoid" id="A0A165HBW8"/>